<evidence type="ECO:0000313" key="3">
    <source>
        <dbReference type="Proteomes" id="UP000586827"/>
    </source>
</evidence>
<sequence>MGRGHAAANNEREGPVSITGAGIDPMMVAARTSTSQVVAVRTLTAPPVSKQDLAEDERLLTARWSWTARTPSDG</sequence>
<evidence type="ECO:0000313" key="2">
    <source>
        <dbReference type="EMBL" id="NNH73820.1"/>
    </source>
</evidence>
<feature type="region of interest" description="Disordered" evidence="1">
    <location>
        <begin position="1"/>
        <end position="20"/>
    </location>
</feature>
<dbReference type="AlphaFoldDB" id="A0A849CBT7"/>
<dbReference type="EMBL" id="JABELX010000011">
    <property type="protein sequence ID" value="NNH73820.1"/>
    <property type="molecule type" value="Genomic_DNA"/>
</dbReference>
<name>A0A849CBT7_9NOCA</name>
<gene>
    <name evidence="2" type="ORF">HLB23_28875</name>
</gene>
<comment type="caution">
    <text evidence="2">The sequence shown here is derived from an EMBL/GenBank/DDBJ whole genome shotgun (WGS) entry which is preliminary data.</text>
</comment>
<dbReference type="Proteomes" id="UP000586827">
    <property type="component" value="Unassembled WGS sequence"/>
</dbReference>
<accession>A0A849CBT7</accession>
<keyword evidence="3" id="KW-1185">Reference proteome</keyword>
<organism evidence="2 3">
    <name type="scientific">Nocardia uniformis</name>
    <dbReference type="NCBI Taxonomy" id="53432"/>
    <lineage>
        <taxon>Bacteria</taxon>
        <taxon>Bacillati</taxon>
        <taxon>Actinomycetota</taxon>
        <taxon>Actinomycetes</taxon>
        <taxon>Mycobacteriales</taxon>
        <taxon>Nocardiaceae</taxon>
        <taxon>Nocardia</taxon>
    </lineage>
</organism>
<dbReference type="RefSeq" id="WP_157552282.1">
    <property type="nucleotide sequence ID" value="NZ_JABELX010000011.1"/>
</dbReference>
<protein>
    <submittedName>
        <fullName evidence="2">Uncharacterized protein</fullName>
    </submittedName>
</protein>
<evidence type="ECO:0000256" key="1">
    <source>
        <dbReference type="SAM" id="MobiDB-lite"/>
    </source>
</evidence>
<proteinExistence type="predicted"/>
<reference evidence="2 3" key="1">
    <citation type="submission" date="2020-05" db="EMBL/GenBank/DDBJ databases">
        <title>MicrobeNet Type strains.</title>
        <authorList>
            <person name="Nicholson A.C."/>
        </authorList>
    </citation>
    <scope>NUCLEOTIDE SEQUENCE [LARGE SCALE GENOMIC DNA]</scope>
    <source>
        <strain evidence="2 3">JCM 3224</strain>
    </source>
</reference>